<keyword evidence="5" id="KW-0997">Cell inner membrane</keyword>
<dbReference type="InterPro" id="IPR006008">
    <property type="entry name" value="YciB"/>
</dbReference>
<evidence type="ECO:0000256" key="4">
    <source>
        <dbReference type="ARBA" id="ARBA00023136"/>
    </source>
</evidence>
<dbReference type="NCBIfam" id="NF001325">
    <property type="entry name" value="PRK00259.1-3"/>
    <property type="match status" value="1"/>
</dbReference>
<comment type="function">
    <text evidence="5">Plays a role in cell envelope biogenesis, maintenance of cell envelope integrity and membrane homeostasis.</text>
</comment>
<dbReference type="RefSeq" id="WP_237977553.1">
    <property type="nucleotide sequence ID" value="NZ_JAKNCT010000001.1"/>
</dbReference>
<feature type="transmembrane region" description="Helical" evidence="5">
    <location>
        <begin position="73"/>
        <end position="92"/>
    </location>
</feature>
<keyword evidence="4 5" id="KW-0472">Membrane</keyword>
<dbReference type="EMBL" id="JAKNCT010000001">
    <property type="protein sequence ID" value="MCG5029897.1"/>
    <property type="molecule type" value="Genomic_DNA"/>
</dbReference>
<reference evidence="6 7" key="1">
    <citation type="submission" date="2022-02" db="EMBL/GenBank/DDBJ databases">
        <title>Mesosutterella porci, a novel member of the family Sutterellaceae from pig feces.</title>
        <authorList>
            <person name="Wylensek D."/>
            <person name="Clavel T."/>
        </authorList>
    </citation>
    <scope>NUCLEOTIDE SEQUENCE [LARGE SCALE GENOMIC DNA]</scope>
    <source>
        <strain evidence="7">oilRF-744-wt-GAM-9</strain>
    </source>
</reference>
<evidence type="ECO:0000256" key="5">
    <source>
        <dbReference type="HAMAP-Rule" id="MF_00189"/>
    </source>
</evidence>
<keyword evidence="2 5" id="KW-0812">Transmembrane</keyword>
<evidence type="ECO:0000313" key="6">
    <source>
        <dbReference type="EMBL" id="MCG5029897.1"/>
    </source>
</evidence>
<comment type="subcellular location">
    <subcellularLocation>
        <location evidence="5">Cell inner membrane</location>
        <topology evidence="5">Multi-pass membrane protein</topology>
    </subcellularLocation>
</comment>
<comment type="similarity">
    <text evidence="5">Belongs to the YciB family.</text>
</comment>
<name>A0ABS9MMY6_9BURK</name>
<proteinExistence type="inferred from homology"/>
<gene>
    <name evidence="5" type="primary">yciB</name>
    <name evidence="6" type="ORF">MAF45_00290</name>
</gene>
<keyword evidence="1 5" id="KW-1003">Cell membrane</keyword>
<dbReference type="HAMAP" id="MF_00189">
    <property type="entry name" value="YciB"/>
    <property type="match status" value="1"/>
</dbReference>
<feature type="transmembrane region" description="Helical" evidence="5">
    <location>
        <begin position="104"/>
        <end position="123"/>
    </location>
</feature>
<keyword evidence="7" id="KW-1185">Reference proteome</keyword>
<dbReference type="Pfam" id="PF04279">
    <property type="entry name" value="IspA"/>
    <property type="match status" value="1"/>
</dbReference>
<evidence type="ECO:0000256" key="1">
    <source>
        <dbReference type="ARBA" id="ARBA00022475"/>
    </source>
</evidence>
<feature type="transmembrane region" description="Helical" evidence="5">
    <location>
        <begin position="144"/>
        <end position="162"/>
    </location>
</feature>
<evidence type="ECO:0000313" key="7">
    <source>
        <dbReference type="Proteomes" id="UP001297600"/>
    </source>
</evidence>
<protein>
    <recommendedName>
        <fullName evidence="5">Inner membrane-spanning protein YciB</fullName>
    </recommendedName>
</protein>
<evidence type="ECO:0000256" key="3">
    <source>
        <dbReference type="ARBA" id="ARBA00022989"/>
    </source>
</evidence>
<dbReference type="PANTHER" id="PTHR36917:SF1">
    <property type="entry name" value="INNER MEMBRANE-SPANNING PROTEIN YCIB"/>
    <property type="match status" value="1"/>
</dbReference>
<dbReference type="PANTHER" id="PTHR36917">
    <property type="entry name" value="INTRACELLULAR SEPTATION PROTEIN A-RELATED"/>
    <property type="match status" value="1"/>
</dbReference>
<comment type="caution">
    <text evidence="6">The sequence shown here is derived from an EMBL/GenBank/DDBJ whole genome shotgun (WGS) entry which is preliminary data.</text>
</comment>
<evidence type="ECO:0000256" key="2">
    <source>
        <dbReference type="ARBA" id="ARBA00022692"/>
    </source>
</evidence>
<keyword evidence="3 5" id="KW-1133">Transmembrane helix</keyword>
<sequence length="212" mass="23557">MKLLFDLFPVVLFFLTFKVAQIKIDTAMSVTNALLGGGIDPAQAPVLCATTIAIAASVIQVATVLLRGRRVEMMLWLSLGIVTIFGGLTLWLHNPLFIKWKPTILYWVFAAILTFGSLTRRNFMEKIMGRQIELPGNVWETLQRAWIGFFAVVGVINLLVAYSFSTETWVNFKLFGLLGLTFGFALIMGIYMAKHAPEEAAQGAKKPVQDNN</sequence>
<dbReference type="Proteomes" id="UP001297600">
    <property type="component" value="Unassembled WGS sequence"/>
</dbReference>
<feature type="transmembrane region" description="Helical" evidence="5">
    <location>
        <begin position="174"/>
        <end position="193"/>
    </location>
</feature>
<organism evidence="6 7">
    <name type="scientific">Mesosutterella porci</name>
    <dbReference type="NCBI Taxonomy" id="2915351"/>
    <lineage>
        <taxon>Bacteria</taxon>
        <taxon>Pseudomonadati</taxon>
        <taxon>Pseudomonadota</taxon>
        <taxon>Betaproteobacteria</taxon>
        <taxon>Burkholderiales</taxon>
        <taxon>Sutterellaceae</taxon>
        <taxon>Mesosutterella</taxon>
    </lineage>
</organism>
<accession>A0ABS9MMY6</accession>
<feature type="transmembrane region" description="Helical" evidence="5">
    <location>
        <begin position="44"/>
        <end position="66"/>
    </location>
</feature>